<sequence>MYHTAKMQLPLRPPKDAAPTDPARGATAEACGVAMTKREAETLCWMHAERLLDDAGVPLFDNLPGLQRYHARRVQQLGRAAPTTADEAAPRRQPGQRAPVLPLRLVVSTPMKVAKPEPPGDAAAEVAWSAYTEACSRYIVHKRMEGNNLYFDVERSPRTGIAFVDAALDEAEQQGSVEAEGAKLLLQLYCNAAGTLYPNAWRSHLVGPLTHRVHYTTIVVPGFPQVLAYGVGATKERAQRRAALHALAVLRRVDPDYAQHYEEAVARRDSVKTQSAPGEVDTDAEGLPVVDMGDATRTGQQARRKSKRFVEPAWDAVRRDFTPLAKVRLVELFTISADTPAPRVRDCVQRTAEVPPKVLYSTEVSVTDDKENVWSCKCDAAGPKSNRAEAYERLFLLLSQNVPLFGTLTEYMKSRPFLHPRHVAALSLSPAVKEEMVRVTETAARQQQQRAEASAEDSAQGSPSHDDTPSETDAGASEASDAEEQLQLQALDAAERAQRSQELLERLHEKITNVTYLENFAKKRQQLSIAAHRREIMDAIAQNPVVVICGTTGCGKTTQIPQYILDDYTENGKGGDCSIVVTQPRRISAVSIAKRVAAERLEPLSESCGYSIRFDTRLGKHINFCTSGILLRMLRRAPQLDHITHLIIDEIHERDINSDFLLILLRDLIKVRANLRVVLMSATLQADQFSAFFGGAPLINVEGYVHPVKEYYLEDLSAMAEERQVSTTWLREAARLSSAEAEQEGSTSVDDWLAKDFSALRPKQKQLYAVKETQNEIDYATVLFAIEQANHLVDLRGSSILVFLPGWEEIVRTREMLERHARYHIICLHSSVSPEEQMQCFFPAPDGKLKVVLSTNIAESGVTIDDVGAVVDVGRAKEKSYSRRSSHTGVGQEEASRLSRLMTVYASRANCVQRRGRVGRTRPGVCLRLYTKKHFDELHEFQTPEMMRTPLDSLCLQILSLRLGDPRQFLTHALEPPRAEDVEAALSRLAELGALTAAHALTPLGERLAVLPTEPQCGKMILMGAIFRCLDAALTIAATCSQVDVFQNSRDAREAARLHREDLSCQTQSDLIASLNGYNLWAAARAQLPPGELTRRLGERVLSVPQLMLVSRCKRQFFELLCDSGFLPKYVARMYASDPRGRYGDRVDEQAAPAAAGQEEAEKAFVEVSSFSAESLSVPLVKSVIAAGLLPHVAMHHGKRVMRSKLEDFIYVSTDSVLYRTATSAIGQPYYTYTELFLSADTRRLSVRGVSSMSLWTLILFLHDVDDTRIQHHIELGLVVIDEWILLHLSIADLKCVQSFKAAFNQCVNHKFALPHDVENNALLQRMCTVIQTLAGERIIPNKLVTEEEAWEERGMILSPKKNLPDSILHTKEATPRQEDGATREKVEDE</sequence>
<evidence type="ECO:0000313" key="10">
    <source>
        <dbReference type="EMBL" id="EPY19313.1"/>
    </source>
</evidence>
<dbReference type="GO" id="GO:0016787">
    <property type="term" value="F:hydrolase activity"/>
    <property type="evidence" value="ECO:0007669"/>
    <property type="project" value="UniProtKB-KW"/>
</dbReference>
<evidence type="ECO:0000256" key="6">
    <source>
        <dbReference type="ARBA" id="ARBA00047984"/>
    </source>
</evidence>
<dbReference type="Pfam" id="PF21010">
    <property type="entry name" value="HA2_C"/>
    <property type="match status" value="1"/>
</dbReference>
<dbReference type="InterPro" id="IPR027417">
    <property type="entry name" value="P-loop_NTPase"/>
</dbReference>
<gene>
    <name evidence="10" type="ORF">STCU_09527</name>
</gene>
<feature type="region of interest" description="Disordered" evidence="7">
    <location>
        <begin position="1362"/>
        <end position="1390"/>
    </location>
</feature>
<evidence type="ECO:0000256" key="3">
    <source>
        <dbReference type="ARBA" id="ARBA00022801"/>
    </source>
</evidence>
<dbReference type="SUPFAM" id="SSF52540">
    <property type="entry name" value="P-loop containing nucleoside triphosphate hydrolases"/>
    <property type="match status" value="1"/>
</dbReference>
<accession>S9TS25</accession>
<evidence type="ECO:0000259" key="8">
    <source>
        <dbReference type="PROSITE" id="PS51192"/>
    </source>
</evidence>
<feature type="compositionally biased region" description="Basic and acidic residues" evidence="7">
    <location>
        <begin position="1369"/>
        <end position="1390"/>
    </location>
</feature>
<dbReference type="EMBL" id="ATMH01009527">
    <property type="protein sequence ID" value="EPY19313.1"/>
    <property type="molecule type" value="Genomic_DNA"/>
</dbReference>
<organism evidence="10 11">
    <name type="scientific">Strigomonas culicis</name>
    <dbReference type="NCBI Taxonomy" id="28005"/>
    <lineage>
        <taxon>Eukaryota</taxon>
        <taxon>Discoba</taxon>
        <taxon>Euglenozoa</taxon>
        <taxon>Kinetoplastea</taxon>
        <taxon>Metakinetoplastina</taxon>
        <taxon>Trypanosomatida</taxon>
        <taxon>Trypanosomatidae</taxon>
        <taxon>Strigomonadinae</taxon>
        <taxon>Strigomonas</taxon>
    </lineage>
</organism>
<feature type="region of interest" description="Disordered" evidence="7">
    <location>
        <begin position="1"/>
        <end position="24"/>
    </location>
</feature>
<evidence type="ECO:0000256" key="7">
    <source>
        <dbReference type="SAM" id="MobiDB-lite"/>
    </source>
</evidence>
<dbReference type="PANTHER" id="PTHR18934:SF119">
    <property type="entry name" value="ATP-DEPENDENT RNA HELICASE A"/>
    <property type="match status" value="1"/>
</dbReference>
<comment type="caution">
    <text evidence="10">The sequence shown here is derived from an EMBL/GenBank/DDBJ whole genome shotgun (WGS) entry which is preliminary data.</text>
</comment>
<dbReference type="Pfam" id="PF00270">
    <property type="entry name" value="DEAD"/>
    <property type="match status" value="1"/>
</dbReference>
<dbReference type="Pfam" id="PF26536">
    <property type="entry name" value="DSRM_REH2"/>
    <property type="match status" value="1"/>
</dbReference>
<dbReference type="PROSITE" id="PS51192">
    <property type="entry name" value="HELICASE_ATP_BIND_1"/>
    <property type="match status" value="1"/>
</dbReference>
<feature type="compositionally biased region" description="Low complexity" evidence="7">
    <location>
        <begin position="443"/>
        <end position="460"/>
    </location>
</feature>
<feature type="region of interest" description="Disordered" evidence="7">
    <location>
        <begin position="268"/>
        <end position="305"/>
    </location>
</feature>
<evidence type="ECO:0000256" key="1">
    <source>
        <dbReference type="ARBA" id="ARBA00012552"/>
    </source>
</evidence>
<dbReference type="InterPro" id="IPR001650">
    <property type="entry name" value="Helicase_C-like"/>
</dbReference>
<feature type="region of interest" description="Disordered" evidence="7">
    <location>
        <begin position="438"/>
        <end position="484"/>
    </location>
</feature>
<dbReference type="FunFam" id="1.20.120.1080:FF:000002">
    <property type="entry name" value="Putative ATP-dependent RNA helicase DHX36"/>
    <property type="match status" value="1"/>
</dbReference>
<proteinExistence type="predicted"/>
<dbReference type="EC" id="3.6.4.13" evidence="1"/>
<dbReference type="SMART" id="SM00847">
    <property type="entry name" value="HA2"/>
    <property type="match status" value="1"/>
</dbReference>
<keyword evidence="5" id="KW-0067">ATP-binding</keyword>
<feature type="domain" description="Helicase ATP-binding" evidence="8">
    <location>
        <begin position="537"/>
        <end position="702"/>
    </location>
</feature>
<evidence type="ECO:0000256" key="2">
    <source>
        <dbReference type="ARBA" id="ARBA00022741"/>
    </source>
</evidence>
<dbReference type="PROSITE" id="PS51194">
    <property type="entry name" value="HELICASE_CTER"/>
    <property type="match status" value="1"/>
</dbReference>
<dbReference type="GO" id="GO:0003724">
    <property type="term" value="F:RNA helicase activity"/>
    <property type="evidence" value="ECO:0007669"/>
    <property type="project" value="UniProtKB-EC"/>
</dbReference>
<dbReference type="GO" id="GO:0005524">
    <property type="term" value="F:ATP binding"/>
    <property type="evidence" value="ECO:0007669"/>
    <property type="project" value="UniProtKB-KW"/>
</dbReference>
<dbReference type="InterPro" id="IPR007502">
    <property type="entry name" value="Helicase-assoc_dom"/>
</dbReference>
<name>S9TS25_9TRYP</name>
<dbReference type="FunFam" id="3.40.50.300:FF:002676">
    <property type="entry name" value="ATP-dependent DEAH-box RNA helicase, putative"/>
    <property type="match status" value="1"/>
</dbReference>
<keyword evidence="2" id="KW-0547">Nucleotide-binding</keyword>
<dbReference type="PANTHER" id="PTHR18934">
    <property type="entry name" value="ATP-DEPENDENT RNA HELICASE"/>
    <property type="match status" value="1"/>
</dbReference>
<dbReference type="Proteomes" id="UP000015354">
    <property type="component" value="Unassembled WGS sequence"/>
</dbReference>
<comment type="catalytic activity">
    <reaction evidence="6">
        <text>ATP + H2O = ADP + phosphate + H(+)</text>
        <dbReference type="Rhea" id="RHEA:13065"/>
        <dbReference type="ChEBI" id="CHEBI:15377"/>
        <dbReference type="ChEBI" id="CHEBI:15378"/>
        <dbReference type="ChEBI" id="CHEBI:30616"/>
        <dbReference type="ChEBI" id="CHEBI:43474"/>
        <dbReference type="ChEBI" id="CHEBI:456216"/>
        <dbReference type="EC" id="3.6.4.13"/>
    </reaction>
</comment>
<dbReference type="InterPro" id="IPR011545">
    <property type="entry name" value="DEAD/DEAH_box_helicase_dom"/>
</dbReference>
<evidence type="ECO:0000259" key="9">
    <source>
        <dbReference type="PROSITE" id="PS51194"/>
    </source>
</evidence>
<dbReference type="SMART" id="SM00490">
    <property type="entry name" value="HELICc"/>
    <property type="match status" value="1"/>
</dbReference>
<dbReference type="Pfam" id="PF00271">
    <property type="entry name" value="Helicase_C"/>
    <property type="match status" value="1"/>
</dbReference>
<dbReference type="GO" id="GO:0003723">
    <property type="term" value="F:RNA binding"/>
    <property type="evidence" value="ECO:0007669"/>
    <property type="project" value="TreeGrafter"/>
</dbReference>
<dbReference type="SMART" id="SM00487">
    <property type="entry name" value="DEXDc"/>
    <property type="match status" value="1"/>
</dbReference>
<dbReference type="CDD" id="cd17917">
    <property type="entry name" value="DEXHc_RHA-like"/>
    <property type="match status" value="1"/>
</dbReference>
<dbReference type="SUPFAM" id="SSF54768">
    <property type="entry name" value="dsRNA-binding domain-like"/>
    <property type="match status" value="1"/>
</dbReference>
<feature type="domain" description="Helicase C-terminal" evidence="9">
    <location>
        <begin position="785"/>
        <end position="962"/>
    </location>
</feature>
<keyword evidence="11" id="KW-1185">Reference proteome</keyword>
<reference evidence="10 11" key="1">
    <citation type="journal article" date="2013" name="PLoS ONE">
        <title>Predicting the Proteins of Angomonas deanei, Strigomonas culicis and Their Respective Endosymbionts Reveals New Aspects of the Trypanosomatidae Family.</title>
        <authorList>
            <person name="Motta M.C."/>
            <person name="Martins A.C."/>
            <person name="de Souza S.S."/>
            <person name="Catta-Preta C.M."/>
            <person name="Silva R."/>
            <person name="Klein C.C."/>
            <person name="de Almeida L.G."/>
            <person name="de Lima Cunha O."/>
            <person name="Ciapina L.P."/>
            <person name="Brocchi M."/>
            <person name="Colabardini A.C."/>
            <person name="de Araujo Lima B."/>
            <person name="Machado C.R."/>
            <person name="de Almeida Soares C.M."/>
            <person name="Probst C.M."/>
            <person name="de Menezes C.B."/>
            <person name="Thompson C.E."/>
            <person name="Bartholomeu D.C."/>
            <person name="Gradia D.F."/>
            <person name="Pavoni D.P."/>
            <person name="Grisard E.C."/>
            <person name="Fantinatti-Garboggini F."/>
            <person name="Marchini F.K."/>
            <person name="Rodrigues-Luiz G.F."/>
            <person name="Wagner G."/>
            <person name="Goldman G.H."/>
            <person name="Fietto J.L."/>
            <person name="Elias M.C."/>
            <person name="Goldman M.H."/>
            <person name="Sagot M.F."/>
            <person name="Pereira M."/>
            <person name="Stoco P.H."/>
            <person name="de Mendonca-Neto R.P."/>
            <person name="Teixeira S.M."/>
            <person name="Maciel T.E."/>
            <person name="de Oliveira Mendes T.A."/>
            <person name="Urmenyi T.P."/>
            <person name="de Souza W."/>
            <person name="Schenkman S."/>
            <person name="de Vasconcelos A.T."/>
        </authorList>
    </citation>
    <scope>NUCLEOTIDE SEQUENCE [LARGE SCALE GENOMIC DNA]</scope>
</reference>
<dbReference type="Gene3D" id="3.40.50.300">
    <property type="entry name" value="P-loop containing nucleotide triphosphate hydrolases"/>
    <property type="match status" value="2"/>
</dbReference>
<protein>
    <recommendedName>
        <fullName evidence="1">RNA helicase</fullName>
        <ecNumber evidence="1">3.6.4.13</ecNumber>
    </recommendedName>
</protein>
<dbReference type="CDD" id="cd18791">
    <property type="entry name" value="SF2_C_RHA"/>
    <property type="match status" value="1"/>
</dbReference>
<keyword evidence="4" id="KW-0347">Helicase</keyword>
<dbReference type="Pfam" id="PF00035">
    <property type="entry name" value="dsrm"/>
    <property type="match status" value="1"/>
</dbReference>
<dbReference type="InterPro" id="IPR058737">
    <property type="entry name" value="DSRM_REH2"/>
</dbReference>
<evidence type="ECO:0000256" key="5">
    <source>
        <dbReference type="ARBA" id="ARBA00022840"/>
    </source>
</evidence>
<dbReference type="InterPro" id="IPR014001">
    <property type="entry name" value="Helicase_ATP-bd"/>
</dbReference>
<evidence type="ECO:0000313" key="11">
    <source>
        <dbReference type="Proteomes" id="UP000015354"/>
    </source>
</evidence>
<dbReference type="Gene3D" id="1.20.120.1080">
    <property type="match status" value="1"/>
</dbReference>
<dbReference type="OrthoDB" id="5600252at2759"/>
<keyword evidence="3" id="KW-0378">Hydrolase</keyword>
<evidence type="ECO:0000256" key="4">
    <source>
        <dbReference type="ARBA" id="ARBA00022806"/>
    </source>
</evidence>
<dbReference type="InterPro" id="IPR014720">
    <property type="entry name" value="dsRBD_dom"/>
</dbReference>
<dbReference type="FunFam" id="3.40.50.300:FF:000500">
    <property type="entry name" value="ATP-dependent RNA helicase DHX29"/>
    <property type="match status" value="1"/>
</dbReference>